<evidence type="ECO:0000313" key="6">
    <source>
        <dbReference type="EMBL" id="QQL48224.1"/>
    </source>
</evidence>
<dbReference type="EMBL" id="CP066294">
    <property type="protein sequence ID" value="QQL48224.1"/>
    <property type="molecule type" value="Genomic_DNA"/>
</dbReference>
<organism evidence="6 7">
    <name type="scientific">Streptococcus mutans</name>
    <dbReference type="NCBI Taxonomy" id="1309"/>
    <lineage>
        <taxon>Bacteria</taxon>
        <taxon>Bacillati</taxon>
        <taxon>Bacillota</taxon>
        <taxon>Bacilli</taxon>
        <taxon>Lactobacillales</taxon>
        <taxon>Streptococcaceae</taxon>
        <taxon>Streptococcus</taxon>
    </lineage>
</organism>
<evidence type="ECO:0000256" key="2">
    <source>
        <dbReference type="ARBA" id="ARBA00022448"/>
    </source>
</evidence>
<dbReference type="RefSeq" id="WP_002266099.1">
    <property type="nucleotide sequence ID" value="NZ_CP044495.1"/>
</dbReference>
<evidence type="ECO:0000256" key="3">
    <source>
        <dbReference type="ARBA" id="ARBA00022741"/>
    </source>
</evidence>
<dbReference type="SMART" id="SM00382">
    <property type="entry name" value="AAA"/>
    <property type="match status" value="1"/>
</dbReference>
<feature type="domain" description="ABC transporter" evidence="5">
    <location>
        <begin position="2"/>
        <end position="217"/>
    </location>
</feature>
<dbReference type="InterPro" id="IPR027417">
    <property type="entry name" value="P-loop_NTPase"/>
</dbReference>
<keyword evidence="3" id="KW-0547">Nucleotide-binding</keyword>
<protein>
    <submittedName>
        <fullName evidence="6">ABC transporter ATP-binding protein</fullName>
    </submittedName>
</protein>
<keyword evidence="4 6" id="KW-0067">ATP-binding</keyword>
<gene>
    <name evidence="6" type="ORF">IGS65_008535</name>
</gene>
<dbReference type="Proteomes" id="UP000595884">
    <property type="component" value="Chromosome"/>
</dbReference>
<name>A0AAX1K501_STRMG</name>
<dbReference type="PROSITE" id="PS00211">
    <property type="entry name" value="ABC_TRANSPORTER_1"/>
    <property type="match status" value="1"/>
</dbReference>
<keyword evidence="2" id="KW-0813">Transport</keyword>
<dbReference type="PANTHER" id="PTHR42711:SF5">
    <property type="entry name" value="ABC TRANSPORTER ATP-BINDING PROTEIN NATA"/>
    <property type="match status" value="1"/>
</dbReference>
<dbReference type="GO" id="GO:0005524">
    <property type="term" value="F:ATP binding"/>
    <property type="evidence" value="ECO:0007669"/>
    <property type="project" value="UniProtKB-KW"/>
</dbReference>
<evidence type="ECO:0000259" key="5">
    <source>
        <dbReference type="PROSITE" id="PS50893"/>
    </source>
</evidence>
<proteinExistence type="inferred from homology"/>
<dbReference type="InterPro" id="IPR003593">
    <property type="entry name" value="AAA+_ATPase"/>
</dbReference>
<sequence>MLKIKNLKVNYGNFTALNIDKEIEIDEKEIIGVIGGNGAGKSTLIKALTNQVKYEGLLEKPKSVAVHLQENAYPTTVNCQTILEGLLKTSYPKNTKLIELVRFFDFEKNLKKKFSQLSGGQKQRLTIIMVLYQDAELTCFDEMSTGLDFETRSQLMRKIREWYADKEATLLLITHYFDELEHLAKKLLIIDKGRLIDFGNLNALFQKYVGYSAIVVDSEKKSDFDRYKVIEGEESKVAIACKDEDEQQAIADDLVKQGYKFMITNTNIELIYLNALAYSNIAKKEVEA</sequence>
<evidence type="ECO:0000313" key="7">
    <source>
        <dbReference type="Proteomes" id="UP000595884"/>
    </source>
</evidence>
<evidence type="ECO:0000256" key="4">
    <source>
        <dbReference type="ARBA" id="ARBA00022840"/>
    </source>
</evidence>
<dbReference type="InterPro" id="IPR003439">
    <property type="entry name" value="ABC_transporter-like_ATP-bd"/>
</dbReference>
<dbReference type="SUPFAM" id="SSF52540">
    <property type="entry name" value="P-loop containing nucleoside triphosphate hydrolases"/>
    <property type="match status" value="1"/>
</dbReference>
<dbReference type="AlphaFoldDB" id="A0AAX1K501"/>
<accession>A0AAX1K501</accession>
<dbReference type="CDD" id="cd00267">
    <property type="entry name" value="ABC_ATPase"/>
    <property type="match status" value="1"/>
</dbReference>
<reference evidence="7" key="1">
    <citation type="submission" date="2020-12" db="EMBL/GenBank/DDBJ databases">
        <authorList>
            <person name="Wen Z.T."/>
        </authorList>
    </citation>
    <scope>NUCLEOTIDE SEQUENCE [LARGE SCALE GENOMIC DNA]</scope>
    <source>
        <strain evidence="7">27-3</strain>
    </source>
</reference>
<dbReference type="GO" id="GO:0016887">
    <property type="term" value="F:ATP hydrolysis activity"/>
    <property type="evidence" value="ECO:0007669"/>
    <property type="project" value="InterPro"/>
</dbReference>
<dbReference type="PANTHER" id="PTHR42711">
    <property type="entry name" value="ABC TRANSPORTER ATP-BINDING PROTEIN"/>
    <property type="match status" value="1"/>
</dbReference>
<dbReference type="InterPro" id="IPR017871">
    <property type="entry name" value="ABC_transporter-like_CS"/>
</dbReference>
<dbReference type="Pfam" id="PF00005">
    <property type="entry name" value="ABC_tran"/>
    <property type="match status" value="1"/>
</dbReference>
<dbReference type="Gene3D" id="3.40.50.300">
    <property type="entry name" value="P-loop containing nucleotide triphosphate hydrolases"/>
    <property type="match status" value="1"/>
</dbReference>
<dbReference type="PROSITE" id="PS50893">
    <property type="entry name" value="ABC_TRANSPORTER_2"/>
    <property type="match status" value="1"/>
</dbReference>
<evidence type="ECO:0000256" key="1">
    <source>
        <dbReference type="ARBA" id="ARBA00005417"/>
    </source>
</evidence>
<dbReference type="InterPro" id="IPR050763">
    <property type="entry name" value="ABC_transporter_ATP-binding"/>
</dbReference>
<comment type="similarity">
    <text evidence="1">Belongs to the ABC transporter superfamily.</text>
</comment>